<accession>A0A1I7YDJ3</accession>
<dbReference type="Proteomes" id="UP000095287">
    <property type="component" value="Unplaced"/>
</dbReference>
<dbReference type="WBParaSite" id="L893_g1526.t1">
    <property type="protein sequence ID" value="L893_g1526.t1"/>
    <property type="gene ID" value="L893_g1526"/>
</dbReference>
<name>A0A1I7YDJ3_9BILA</name>
<reference evidence="2" key="1">
    <citation type="submission" date="2016-11" db="UniProtKB">
        <authorList>
            <consortium name="WormBaseParasite"/>
        </authorList>
    </citation>
    <scope>IDENTIFICATION</scope>
</reference>
<protein>
    <submittedName>
        <fullName evidence="2">VEFS-Box domain-containing protein</fullName>
    </submittedName>
</protein>
<evidence type="ECO:0000313" key="1">
    <source>
        <dbReference type="Proteomes" id="UP000095287"/>
    </source>
</evidence>
<keyword evidence="1" id="KW-1185">Reference proteome</keyword>
<dbReference type="AlphaFoldDB" id="A0A1I7YDJ3"/>
<organism evidence="1 2">
    <name type="scientific">Steinernema glaseri</name>
    <dbReference type="NCBI Taxonomy" id="37863"/>
    <lineage>
        <taxon>Eukaryota</taxon>
        <taxon>Metazoa</taxon>
        <taxon>Ecdysozoa</taxon>
        <taxon>Nematoda</taxon>
        <taxon>Chromadorea</taxon>
        <taxon>Rhabditida</taxon>
        <taxon>Tylenchina</taxon>
        <taxon>Panagrolaimomorpha</taxon>
        <taxon>Strongyloidoidea</taxon>
        <taxon>Steinernematidae</taxon>
        <taxon>Steinernema</taxon>
    </lineage>
</organism>
<sequence length="342" mass="39821">MSARAKNRRQEDLPDNSAFWSLGKATWFNTYIPKAIVYNVIVSGSRRSKVLAQLKKMGCEKKYRKTFAGCISQLVARPCLFCDIKLRDMCSLMYHLQMSHPGCFYFHKGLHPSLLWPTIEVKPKVPDELERRLSWLQSYEADDTGTVKRRNGRSSIENGGGSVDVARDGRFLIRFTDHEDREFYRKLRKEPLAMCGVTSECLLRSPRTLKIKPPTHVDWFYEFFKRQLTGQALPTAQSPLFFYYWLQSLTYERYGPRRDYPKFPLLSSFIKKYHKELGEGQLAVDLFNVLAYFYHHRMITEDSVYTCCLLYADITADAGLLVEAPSLPAPSRKRRKRGRTSY</sequence>
<proteinExistence type="predicted"/>
<evidence type="ECO:0000313" key="2">
    <source>
        <dbReference type="WBParaSite" id="L893_g1526.t1"/>
    </source>
</evidence>